<evidence type="ECO:0000259" key="8">
    <source>
        <dbReference type="Pfam" id="PF06750"/>
    </source>
</evidence>
<dbReference type="PANTHER" id="PTHR30487:SF0">
    <property type="entry name" value="PREPILIN LEADER PEPTIDASE_N-METHYLTRANSFERASE-RELATED"/>
    <property type="match status" value="1"/>
</dbReference>
<evidence type="ECO:0000313" key="10">
    <source>
        <dbReference type="Proteomes" id="UP000509636"/>
    </source>
</evidence>
<organism evidence="9 10">
    <name type="scientific">Staphylococcus hominis</name>
    <dbReference type="NCBI Taxonomy" id="1290"/>
    <lineage>
        <taxon>Bacteria</taxon>
        <taxon>Bacillati</taxon>
        <taxon>Bacillota</taxon>
        <taxon>Bacilli</taxon>
        <taxon>Bacillales</taxon>
        <taxon>Staphylococcaceae</taxon>
        <taxon>Staphylococcus</taxon>
    </lineage>
</organism>
<evidence type="ECO:0000256" key="2">
    <source>
        <dbReference type="ARBA" id="ARBA00005801"/>
    </source>
</evidence>
<keyword evidence="5" id="KW-1133">Transmembrane helix</keyword>
<evidence type="ECO:0000256" key="5">
    <source>
        <dbReference type="ARBA" id="ARBA00022989"/>
    </source>
</evidence>
<evidence type="ECO:0000256" key="4">
    <source>
        <dbReference type="ARBA" id="ARBA00022692"/>
    </source>
</evidence>
<feature type="domain" description="Prepilin peptidase A24 N-terminal" evidence="8">
    <location>
        <begin position="12"/>
        <end position="88"/>
    </location>
</feature>
<evidence type="ECO:0000256" key="3">
    <source>
        <dbReference type="ARBA" id="ARBA00022475"/>
    </source>
</evidence>
<dbReference type="GO" id="GO:0004190">
    <property type="term" value="F:aspartic-type endopeptidase activity"/>
    <property type="evidence" value="ECO:0007669"/>
    <property type="project" value="InterPro"/>
</dbReference>
<gene>
    <name evidence="9" type="ORF">FOB69_11370</name>
</gene>
<comment type="similarity">
    <text evidence="2">Belongs to the peptidase A24 family.</text>
</comment>
<dbReference type="Pfam" id="PF01478">
    <property type="entry name" value="Peptidase_A24"/>
    <property type="match status" value="1"/>
</dbReference>
<comment type="subcellular location">
    <subcellularLocation>
        <location evidence="1">Cell membrane</location>
        <topology evidence="1">Multi-pass membrane protein</topology>
    </subcellularLocation>
</comment>
<feature type="domain" description="Prepilin type IV endopeptidase peptidase" evidence="7">
    <location>
        <begin position="102"/>
        <end position="197"/>
    </location>
</feature>
<dbReference type="GO" id="GO:0006465">
    <property type="term" value="P:signal peptide processing"/>
    <property type="evidence" value="ECO:0007669"/>
    <property type="project" value="TreeGrafter"/>
</dbReference>
<dbReference type="AlphaFoldDB" id="A0A4V2KX49"/>
<reference evidence="9 10" key="1">
    <citation type="submission" date="2019-09" db="EMBL/GenBank/DDBJ databases">
        <title>FDA dAtabase for Regulatory Grade micrObial Sequences (FDA-ARGOS): Supporting development and validation of Infectious Disease Dx tests.</title>
        <authorList>
            <person name="Sciortino C."/>
            <person name="Tallon L."/>
            <person name="Sadzewicz L."/>
            <person name="Vavikolanu K."/>
            <person name="Mehta A."/>
            <person name="Aluvathingal J."/>
            <person name="Nadendla S."/>
            <person name="Nandy P."/>
            <person name="Geyer C."/>
            <person name="Yan Y."/>
            <person name="Sichtig H."/>
        </authorList>
    </citation>
    <scope>NUCLEOTIDE SEQUENCE [LARGE SCALE GENOMIC DNA]</scope>
    <source>
        <strain evidence="9 10">FDAARGOS_661</strain>
    </source>
</reference>
<sequence>MISIIVLLAFTCSVIFSFLYQFSSIEKVNLQYFKRRSQCDYCHTSLKWFDTIPLLSFIFLKGRSRCCSNPLKRSYIIGEILSFLIVPYLIFIDIHINYSLFILTCLMLITMSLTDIQTLTINSNLILVFFFVGIYISSLHLISFIFIFFLLHTFFLLNSKSIGYGDILLLSILSIFYTYEFILHLILLTCAIGLMFYIILFRFKIRKIPLIPFISISYILLINFSNNIM</sequence>
<evidence type="ECO:0000259" key="7">
    <source>
        <dbReference type="Pfam" id="PF01478"/>
    </source>
</evidence>
<dbReference type="Pfam" id="PF06750">
    <property type="entry name" value="A24_N_bact"/>
    <property type="match status" value="1"/>
</dbReference>
<keyword evidence="6" id="KW-0472">Membrane</keyword>
<dbReference type="RefSeq" id="WP_002487997.1">
    <property type="nucleotide sequence ID" value="NZ_CABMJU010000052.1"/>
</dbReference>
<evidence type="ECO:0000256" key="1">
    <source>
        <dbReference type="ARBA" id="ARBA00004651"/>
    </source>
</evidence>
<dbReference type="InterPro" id="IPR000045">
    <property type="entry name" value="Prepilin_IV_endopep_pep"/>
</dbReference>
<name>A0A4V2KX49_STAHO</name>
<protein>
    <submittedName>
        <fullName evidence="9">Prepilin peptidase</fullName>
    </submittedName>
</protein>
<keyword evidence="3" id="KW-1003">Cell membrane</keyword>
<dbReference type="InterPro" id="IPR050882">
    <property type="entry name" value="Prepilin_peptidase/N-MTase"/>
</dbReference>
<proteinExistence type="inferred from homology"/>
<evidence type="ECO:0000313" key="9">
    <source>
        <dbReference type="EMBL" id="QKQ29430.1"/>
    </source>
</evidence>
<evidence type="ECO:0000256" key="6">
    <source>
        <dbReference type="ARBA" id="ARBA00023136"/>
    </source>
</evidence>
<dbReference type="PANTHER" id="PTHR30487">
    <property type="entry name" value="TYPE 4 PREPILIN-LIKE PROTEINS LEADER PEPTIDE-PROCESSING ENZYME"/>
    <property type="match status" value="1"/>
</dbReference>
<dbReference type="Proteomes" id="UP000509636">
    <property type="component" value="Chromosome"/>
</dbReference>
<dbReference type="InterPro" id="IPR010627">
    <property type="entry name" value="Prepilin_pept_A24_N"/>
</dbReference>
<dbReference type="GO" id="GO:0005886">
    <property type="term" value="C:plasma membrane"/>
    <property type="evidence" value="ECO:0007669"/>
    <property type="project" value="UniProtKB-SubCell"/>
</dbReference>
<dbReference type="EMBL" id="CP054550">
    <property type="protein sequence ID" value="QKQ29430.1"/>
    <property type="molecule type" value="Genomic_DNA"/>
</dbReference>
<keyword evidence="4" id="KW-0812">Transmembrane</keyword>
<accession>A0A4V2KX49</accession>